<dbReference type="Proteomes" id="UP000621856">
    <property type="component" value="Unassembled WGS sequence"/>
</dbReference>
<feature type="region of interest" description="Disordered" evidence="1">
    <location>
        <begin position="502"/>
        <end position="530"/>
    </location>
</feature>
<reference evidence="2" key="1">
    <citation type="journal article" date="2014" name="Int. J. Syst. Evol. Microbiol.">
        <title>Complete genome sequence of Corynebacterium casei LMG S-19264T (=DSM 44701T), isolated from a smear-ripened cheese.</title>
        <authorList>
            <consortium name="US DOE Joint Genome Institute (JGI-PGF)"/>
            <person name="Walter F."/>
            <person name="Albersmeier A."/>
            <person name="Kalinowski J."/>
            <person name="Ruckert C."/>
        </authorList>
    </citation>
    <scope>NUCLEOTIDE SEQUENCE</scope>
    <source>
        <strain evidence="2">CGMCC 1.14984</strain>
    </source>
</reference>
<protein>
    <recommendedName>
        <fullName evidence="4">DUF1570 domain-containing protein</fullName>
    </recommendedName>
</protein>
<dbReference type="EMBL" id="BMGZ01000003">
    <property type="protein sequence ID" value="GGI00797.1"/>
    <property type="molecule type" value="Genomic_DNA"/>
</dbReference>
<dbReference type="InterPro" id="IPR011990">
    <property type="entry name" value="TPR-like_helical_dom_sf"/>
</dbReference>
<evidence type="ECO:0000313" key="2">
    <source>
        <dbReference type="EMBL" id="GGI00797.1"/>
    </source>
</evidence>
<accession>A0A8J3EVJ9</accession>
<name>A0A8J3EVJ9_9PROT</name>
<reference evidence="2" key="2">
    <citation type="submission" date="2020-09" db="EMBL/GenBank/DDBJ databases">
        <authorList>
            <person name="Sun Q."/>
            <person name="Zhou Y."/>
        </authorList>
    </citation>
    <scope>NUCLEOTIDE SEQUENCE</scope>
    <source>
        <strain evidence="2">CGMCC 1.14984</strain>
    </source>
</reference>
<comment type="caution">
    <text evidence="2">The sequence shown here is derived from an EMBL/GenBank/DDBJ whole genome shotgun (WGS) entry which is preliminary data.</text>
</comment>
<evidence type="ECO:0000256" key="1">
    <source>
        <dbReference type="SAM" id="MobiDB-lite"/>
    </source>
</evidence>
<feature type="compositionally biased region" description="Acidic residues" evidence="1">
    <location>
        <begin position="508"/>
        <end position="517"/>
    </location>
</feature>
<dbReference type="AlphaFoldDB" id="A0A8J3EVJ9"/>
<sequence>MRGHNVQRFSLHTPMHCVGLYCLTALLVFTGTTGQSRADWYEVKSENFVFYGDVSEDTARRLVTDLEIYRSAIVMLSGQEAGPEVRPVHIFGANNSSGLRRLTGRADIAGLYTVGDDYPIFVMDTSEGFNDDGDSRGVALHEFAHHVIRSHTSYYYPLWYNEGFAEYLASFIAEENTVTIGQPNSYFASSLNDRWMDIDDVLSAVTRYPESKGSRRDGEMRYQFYGITWLAVHYIQNTKEMSDRLPDYISAINEGLDPIEAFESTFEMTTEEFRLALVRYHRTNRYQVIRFTFEEEIIAGQITVRKLDEREEDLTTILSRLEFIPFGENGQNRRDDMRKLLEETEAKYGLLPVIGDGWVSLELAERDYDAAVERGEAVAAAHPEDSTALRAVADAYFHRYQWGDEKDIEDVKQARAYFARQLAIDPTNPTANDHYPTTFLYDREVPDEMAIEAVAFMVNYQRSPYYMSMYLDMAEVMLLAGYLEDSCWLVDHVEILVRNSAREAAERTDDEEEEASEDNGPPHITDENNLQHLERLKSELGDRCPS</sequence>
<gene>
    <name evidence="2" type="ORF">GCM10011355_29940</name>
</gene>
<evidence type="ECO:0008006" key="4">
    <source>
        <dbReference type="Google" id="ProtNLM"/>
    </source>
</evidence>
<organism evidence="2 3">
    <name type="scientific">Aquisalinus luteolus</name>
    <dbReference type="NCBI Taxonomy" id="1566827"/>
    <lineage>
        <taxon>Bacteria</taxon>
        <taxon>Pseudomonadati</taxon>
        <taxon>Pseudomonadota</taxon>
        <taxon>Alphaproteobacteria</taxon>
        <taxon>Parvularculales</taxon>
        <taxon>Parvularculaceae</taxon>
        <taxon>Aquisalinus</taxon>
    </lineage>
</organism>
<dbReference type="Gene3D" id="1.25.40.10">
    <property type="entry name" value="Tetratricopeptide repeat domain"/>
    <property type="match status" value="1"/>
</dbReference>
<evidence type="ECO:0000313" key="3">
    <source>
        <dbReference type="Proteomes" id="UP000621856"/>
    </source>
</evidence>
<proteinExistence type="predicted"/>